<dbReference type="PANTHER" id="PTHR23319">
    <property type="entry name" value="GRAM DOMAIN CONTAINING 1B, ISOFORM E"/>
    <property type="match status" value="1"/>
</dbReference>
<gene>
    <name evidence="3" type="ORF">Cvel_22918.t2.CR1</name>
</gene>
<feature type="region of interest" description="Disordered" evidence="1">
    <location>
        <begin position="949"/>
        <end position="1043"/>
    </location>
</feature>
<feature type="domain" description="GRAM" evidence="2">
    <location>
        <begin position="1614"/>
        <end position="1694"/>
    </location>
</feature>
<feature type="compositionally biased region" description="Basic and acidic residues" evidence="1">
    <location>
        <begin position="1016"/>
        <end position="1028"/>
    </location>
</feature>
<feature type="compositionally biased region" description="Basic and acidic residues" evidence="1">
    <location>
        <begin position="909"/>
        <end position="920"/>
    </location>
</feature>
<dbReference type="GO" id="GO:0005789">
    <property type="term" value="C:endoplasmic reticulum membrane"/>
    <property type="evidence" value="ECO:0007669"/>
    <property type="project" value="TreeGrafter"/>
</dbReference>
<sequence length="2451" mass="262634">MRDLPLVLRHPDEASPFQPIAAWLDGCRKFTDDAKRYYLLGAKTEESLASSAEDLEEKFEAIYKELKTMGGGKRGTVADGEKDSDTTAQGLVCATVGTLWDSVRSIKEVHSTAKSALTSLGRDFLAELLESVSTERKKLDTIPRPPTDSLLKARKQVLDAQASLEKLNRALATAVEARDRCQKMEGSESRRRGLNRGDPSALFSRGRHAAHSLQRYCAERRSARVAALKCCILQRDFELGLVGVFERFRDFFIQGAVSTLETAFQMALQAFQVTLKEGAEAARDPISRRVTADFFSIGGADSGTNSVDASAAASPQSLSLSARAVEGTAAESVVPKFSLEGEGEAKAEIGEKERVSSSSLSSGKGKGEGDAREKGERVASISASADGKKRASIEESSEIGKGGKGKGRERDDSSRVLLTKDSSASSSSSISLPLATSAHTTQSQPHSGAGRSSPLKLLHETLCSIASQIETMKFRLTALEKSRDETARVRKALALHATEHCHRTQLRPDLASSAFGLAITPSVSIVTEGQTEFHVALTARSNGWGELVGALGAAVQATREAKEILEDRLACVRKEWVACAQKAEAAGSERQETHRRLKQNVKCPMPSITAPPSLSNLTHQSILFLFPPPEKQTGGAVASAQSPSPPSLPPVVAALDVVRQASTASRRTLSSLLNDHTSVLGRGTAEESNADIALVQAALNSDTSLGEAVAKSVKVCSMGQKLLRDVSEQCREKELDALNQLAVCVKEALHKNCKALSEAAPKIANTSTRVRVQPPHVTYKRWESQFGPFALPLPSLSGPLAKRTAATPGPHITPSASAFGSPASSYFGARSSALGYPPFTAPSNAGTGWRATPRNMNGNGGTMGVSRSPFSAPPPPVVHGDEVLPVSPRSVHLSGSGEAGRGTPVLAETPEREKEKKEEAGDGGVTPRVPKADDPGMYEAVADELSAVLDGGGKEVEVESSGKDGTTRLEERDNGTETPVQAGRKEEEDQQEAKRSGGEVEKVSSALHSAPPPPAVEKEKENDAKESEQIQSGVQQERQQPIVASPLPTLLPRVPESPIDPLRLETNGSGNLMVTGGGLNRGEEYTYIRSPANLPPAATAASPSQRSIPTGGLCRSGGLPSSSSSLLAWLAFPGSKEEAGAMKSLIHWRHGPGVSEGGAIGMVIHDQMGGHESPSGLGMGFLSGEDREGPVESLEDFLGSPLGGDGEGDGGDGNGVPSPCPSGREWPVSSKIPHDLVEMEGRFVESESVRAELERTKFVSRVKENFTAVLISSFPNGERDEEMPPSAGPHRWISAQGGDGERVEGVNSERGLECGEQVELKVGDAIEVTVPFPPRLVGRKVKKGSLGEREREGVEGERISSSSFVIPSGALEFPVNSLWESIYEFLEDSGGGTGEGGGVSEEELERKKRETEGKPTILYPWDVHPAGSRELKLALTPARKLREMREKEERERESQEIRSVYSGASGPSRRGGSSEGRRGRRKEKGKIRLRERFSKLADKISFPPRSASGLPSSSSFLGVPGQTQSQSQGRSSDQGAQAGSGPSAPSSPVPPDLVSESGASSAITGQEDEDAFEVLSWEEIDNSSLQKDSDVLRWIPGGVRGTAGSGVFESKPLDQIQKTFNRKWPHISERVQKNYACAYQGLILLQGDLYVTANWLAFYSPWQADWDLGLLTGKRDGTTVEVPLADIERFEKENVAAIFPTAIKAILKKKPGGEPRKPLVFASFVQRNLALAELERLRAYSLCLYPPGADEDGSWGGSGSFDGSLTGARGAEGRGGSVDGAGERGEWDRGYGLSRGRDMRARRSSSSVGGSDTSPTNRRERERGSSPKGGQSVREQRERQRQRHREAVEFAKKADKPADYPPQDQMPSRPPPGTLAGKRGRDTAAAAPGGRTQGHRGKGKGKGKQGGLGKVATEPAMKVPPAQSLSLSPPLKFKSQSGTALAESVAVSEGEGGEGRARGGRRASAGPSVGSVDSEGPGLLLEEFASGEEEVIEETDEEEEEEEELEELPGAEIEWPPEPYKSRRAGLIFRAHLEDVLEILLMDLSETSFQKERVCAAGGKWEPKFDLGRWQPRPKIFKVNGQRGGERDGGVGKGKEGRTFPLPRRRQNFLSKIRQTAATRIYGIPEFVPTHEEFVLVQTSATFAFVEVETTVEKVPYCENFKNRFRFVFSSPSPGALHTQMDFEWAFRLVSHFFIHKAVAKSAEDEWASLVVPIFETTATQMDFEWAFRLVSHFFIHKAVAKSAEDEWASLVVPIFETTATQVLKRQILEDAAVGAPSAAASVAGGSLEGGGLGREGGDTTGRDREGSGEFGLDGRPVSAGGGGDERGGGDHEGEERGGGTRETTGSWVETLITLLPMIFGRFFVNACDSLCGRRLPGGYEGSSPSAGTGRRRSSRGQMRDGSSSASSSTGRRGLLVALVLTAVVWQHFEIRKLNRRVAALETRLKQDDNS</sequence>
<dbReference type="GO" id="GO:0120015">
    <property type="term" value="F:sterol transfer activity"/>
    <property type="evidence" value="ECO:0007669"/>
    <property type="project" value="TreeGrafter"/>
</dbReference>
<dbReference type="GO" id="GO:0032934">
    <property type="term" value="F:sterol binding"/>
    <property type="evidence" value="ECO:0007669"/>
    <property type="project" value="TreeGrafter"/>
</dbReference>
<feature type="region of interest" description="Disordered" evidence="1">
    <location>
        <begin position="182"/>
        <end position="201"/>
    </location>
</feature>
<feature type="region of interest" description="Disordered" evidence="1">
    <location>
        <begin position="1096"/>
        <end position="1117"/>
    </location>
</feature>
<feature type="region of interest" description="Disordered" evidence="1">
    <location>
        <begin position="348"/>
        <end position="453"/>
    </location>
</feature>
<feature type="region of interest" description="Disordered" evidence="1">
    <location>
        <begin position="859"/>
        <end position="935"/>
    </location>
</feature>
<feature type="region of interest" description="Disordered" evidence="1">
    <location>
        <begin position="2285"/>
        <end position="2345"/>
    </location>
</feature>
<feature type="compositionally biased region" description="Low complexity" evidence="1">
    <location>
        <begin position="1503"/>
        <end position="1544"/>
    </location>
</feature>
<feature type="compositionally biased region" description="Basic and acidic residues" evidence="1">
    <location>
        <begin position="1834"/>
        <end position="1858"/>
    </location>
</feature>
<feature type="compositionally biased region" description="Low complexity" evidence="1">
    <location>
        <begin position="1462"/>
        <end position="1471"/>
    </location>
</feature>
<dbReference type="InterPro" id="IPR004182">
    <property type="entry name" value="GRAM"/>
</dbReference>
<evidence type="ECO:0000259" key="2">
    <source>
        <dbReference type="SMART" id="SM00568"/>
    </source>
</evidence>
<feature type="compositionally biased region" description="Basic and acidic residues" evidence="1">
    <location>
        <begin position="365"/>
        <end position="377"/>
    </location>
</feature>
<evidence type="ECO:0000313" key="3">
    <source>
        <dbReference type="EMBL" id="CEM32685.1"/>
    </source>
</evidence>
<feature type="compositionally biased region" description="Basic and acidic residues" evidence="1">
    <location>
        <begin position="2084"/>
        <end position="2098"/>
    </location>
</feature>
<feature type="compositionally biased region" description="Basic and acidic residues" evidence="1">
    <location>
        <begin position="952"/>
        <end position="975"/>
    </location>
</feature>
<feature type="compositionally biased region" description="Basic and acidic residues" evidence="1">
    <location>
        <begin position="1781"/>
        <end position="1801"/>
    </location>
</feature>
<protein>
    <recommendedName>
        <fullName evidence="2">GRAM domain-containing protein</fullName>
    </recommendedName>
</protein>
<dbReference type="InterPro" id="IPR011993">
    <property type="entry name" value="PH-like_dom_sf"/>
</dbReference>
<dbReference type="InterPro" id="IPR051482">
    <property type="entry name" value="Cholesterol_transport"/>
</dbReference>
<dbReference type="PANTHER" id="PTHR23319:SF4">
    <property type="entry name" value="GRAM DOMAIN CONTAINING 1B, ISOFORM E"/>
    <property type="match status" value="1"/>
</dbReference>
<feature type="compositionally biased region" description="Low complexity" evidence="1">
    <location>
        <begin position="1962"/>
        <end position="1971"/>
    </location>
</feature>
<feature type="region of interest" description="Disordered" evidence="1">
    <location>
        <begin position="1182"/>
        <end position="1220"/>
    </location>
</feature>
<reference evidence="3" key="1">
    <citation type="submission" date="2014-11" db="EMBL/GenBank/DDBJ databases">
        <authorList>
            <person name="Otto D Thomas"/>
            <person name="Naeem Raeece"/>
        </authorList>
    </citation>
    <scope>NUCLEOTIDE SEQUENCE</scope>
</reference>
<feature type="region of interest" description="Disordered" evidence="1">
    <location>
        <begin position="1766"/>
        <end position="2017"/>
    </location>
</feature>
<feature type="compositionally biased region" description="Low complexity" evidence="1">
    <location>
        <begin position="2396"/>
        <end position="2410"/>
    </location>
</feature>
<feature type="region of interest" description="Disordered" evidence="1">
    <location>
        <begin position="2078"/>
        <end position="2101"/>
    </location>
</feature>
<feature type="compositionally biased region" description="Basic and acidic residues" evidence="1">
    <location>
        <begin position="1442"/>
        <end position="1456"/>
    </location>
</feature>
<feature type="compositionally biased region" description="Polar residues" evidence="1">
    <location>
        <begin position="1029"/>
        <end position="1039"/>
    </location>
</feature>
<feature type="compositionally biased region" description="Basic and acidic residues" evidence="1">
    <location>
        <begin position="2296"/>
        <end position="2308"/>
    </location>
</feature>
<feature type="compositionally biased region" description="Low complexity" evidence="1">
    <location>
        <begin position="1804"/>
        <end position="1814"/>
    </location>
</feature>
<accession>A0A0G4GQG3</accession>
<dbReference type="EMBL" id="CDMZ01001441">
    <property type="protein sequence ID" value="CEM32685.1"/>
    <property type="molecule type" value="Genomic_DNA"/>
</dbReference>
<proteinExistence type="predicted"/>
<feature type="compositionally biased region" description="Acidic residues" evidence="1">
    <location>
        <begin position="1985"/>
        <end position="2009"/>
    </location>
</feature>
<feature type="compositionally biased region" description="Basic and acidic residues" evidence="1">
    <location>
        <begin position="1486"/>
        <end position="1498"/>
    </location>
</feature>
<evidence type="ECO:0000256" key="1">
    <source>
        <dbReference type="SAM" id="MobiDB-lite"/>
    </source>
</evidence>
<feature type="region of interest" description="Disordered" evidence="1">
    <location>
        <begin position="1442"/>
        <end position="1565"/>
    </location>
</feature>
<feature type="compositionally biased region" description="Gly residues" evidence="1">
    <location>
        <begin position="1389"/>
        <end position="1399"/>
    </location>
</feature>
<feature type="compositionally biased region" description="Low complexity" evidence="1">
    <location>
        <begin position="1920"/>
        <end position="1949"/>
    </location>
</feature>
<feature type="compositionally biased region" description="Basic and acidic residues" evidence="1">
    <location>
        <begin position="2324"/>
        <end position="2340"/>
    </location>
</feature>
<feature type="compositionally biased region" description="Basic and acidic residues" evidence="1">
    <location>
        <begin position="983"/>
        <end position="1002"/>
    </location>
</feature>
<dbReference type="Pfam" id="PF02893">
    <property type="entry name" value="GRAM"/>
    <property type="match status" value="1"/>
</dbReference>
<dbReference type="SMART" id="SM00568">
    <property type="entry name" value="GRAM"/>
    <property type="match status" value="1"/>
</dbReference>
<dbReference type="Gene3D" id="2.30.29.30">
    <property type="entry name" value="Pleckstrin-homology domain (PH domain)/Phosphotyrosine-binding domain (PTB)"/>
    <property type="match status" value="1"/>
</dbReference>
<name>A0A0G4GQG3_9ALVE</name>
<dbReference type="VEuPathDB" id="CryptoDB:Cvel_22918"/>
<feature type="compositionally biased region" description="Basic and acidic residues" evidence="1">
    <location>
        <begin position="182"/>
        <end position="191"/>
    </location>
</feature>
<dbReference type="GO" id="GO:0005886">
    <property type="term" value="C:plasma membrane"/>
    <property type="evidence" value="ECO:0007669"/>
    <property type="project" value="TreeGrafter"/>
</dbReference>
<feature type="region of interest" description="Disordered" evidence="1">
    <location>
        <begin position="2376"/>
        <end position="2410"/>
    </location>
</feature>
<dbReference type="GO" id="GO:0032366">
    <property type="term" value="P:intracellular sterol transport"/>
    <property type="evidence" value="ECO:0007669"/>
    <property type="project" value="TreeGrafter"/>
</dbReference>
<feature type="region of interest" description="Disordered" evidence="1">
    <location>
        <begin position="1389"/>
        <end position="1411"/>
    </location>
</feature>
<dbReference type="GO" id="GO:0140268">
    <property type="term" value="C:endoplasmic reticulum-plasma membrane contact site"/>
    <property type="evidence" value="ECO:0007669"/>
    <property type="project" value="TreeGrafter"/>
</dbReference>
<feature type="compositionally biased region" description="Low complexity" evidence="1">
    <location>
        <begin position="422"/>
        <end position="438"/>
    </location>
</feature>
<organism evidence="3">
    <name type="scientific">Chromera velia CCMP2878</name>
    <dbReference type="NCBI Taxonomy" id="1169474"/>
    <lineage>
        <taxon>Eukaryota</taxon>
        <taxon>Sar</taxon>
        <taxon>Alveolata</taxon>
        <taxon>Colpodellida</taxon>
        <taxon>Chromeraceae</taxon>
        <taxon>Chromera</taxon>
    </lineage>
</organism>
<feature type="compositionally biased region" description="Basic residues" evidence="1">
    <location>
        <begin position="1893"/>
        <end position="1903"/>
    </location>
</feature>